<dbReference type="SUPFAM" id="SSF52540">
    <property type="entry name" value="P-loop containing nucleoside triphosphate hydrolases"/>
    <property type="match status" value="1"/>
</dbReference>
<dbReference type="InterPro" id="IPR027417">
    <property type="entry name" value="P-loop_NTPase"/>
</dbReference>
<evidence type="ECO:0000313" key="4">
    <source>
        <dbReference type="Proteomes" id="UP000525389"/>
    </source>
</evidence>
<organism evidence="3 4">
    <name type="scientific">Deinococcus budaensis</name>
    <dbReference type="NCBI Taxonomy" id="1665626"/>
    <lineage>
        <taxon>Bacteria</taxon>
        <taxon>Thermotogati</taxon>
        <taxon>Deinococcota</taxon>
        <taxon>Deinococci</taxon>
        <taxon>Deinococcales</taxon>
        <taxon>Deinococcaceae</taxon>
        <taxon>Deinococcus</taxon>
    </lineage>
</organism>
<proteinExistence type="predicted"/>
<reference evidence="3 4" key="1">
    <citation type="submission" date="2020-08" db="EMBL/GenBank/DDBJ databases">
        <title>Genomic Encyclopedia of Type Strains, Phase IV (KMG-IV): sequencing the most valuable type-strain genomes for metagenomic binning, comparative biology and taxonomic classification.</title>
        <authorList>
            <person name="Goeker M."/>
        </authorList>
    </citation>
    <scope>NUCLEOTIDE SEQUENCE [LARGE SCALE GENOMIC DNA]</scope>
    <source>
        <strain evidence="3 4">DSM 101791</strain>
    </source>
</reference>
<gene>
    <name evidence="3" type="ORF">HNQ09_001310</name>
</gene>
<evidence type="ECO:0000256" key="1">
    <source>
        <dbReference type="SAM" id="MobiDB-lite"/>
    </source>
</evidence>
<dbReference type="Gene3D" id="1.10.10.10">
    <property type="entry name" value="Winged helix-like DNA-binding domain superfamily/Winged helix DNA-binding domain"/>
    <property type="match status" value="1"/>
</dbReference>
<comment type="caution">
    <text evidence="3">The sequence shown here is derived from an EMBL/GenBank/DDBJ whole genome shotgun (WGS) entry which is preliminary data.</text>
</comment>
<evidence type="ECO:0000259" key="2">
    <source>
        <dbReference type="Pfam" id="PF13191"/>
    </source>
</evidence>
<dbReference type="Proteomes" id="UP000525389">
    <property type="component" value="Unassembled WGS sequence"/>
</dbReference>
<dbReference type="AlphaFoldDB" id="A0A7W8LPQ9"/>
<accession>A0A7W8LPQ9</accession>
<dbReference type="Pfam" id="PF13191">
    <property type="entry name" value="AAA_16"/>
    <property type="match status" value="1"/>
</dbReference>
<dbReference type="Gene3D" id="3.40.50.300">
    <property type="entry name" value="P-loop containing nucleotide triphosphate hydrolases"/>
    <property type="match status" value="1"/>
</dbReference>
<dbReference type="EMBL" id="JACHFN010000004">
    <property type="protein sequence ID" value="MBB5233872.1"/>
    <property type="molecule type" value="Genomic_DNA"/>
</dbReference>
<feature type="region of interest" description="Disordered" evidence="1">
    <location>
        <begin position="796"/>
        <end position="827"/>
    </location>
</feature>
<feature type="domain" description="Orc1-like AAA ATPase" evidence="2">
    <location>
        <begin position="214"/>
        <end position="353"/>
    </location>
</feature>
<evidence type="ECO:0000313" key="3">
    <source>
        <dbReference type="EMBL" id="MBB5233872.1"/>
    </source>
</evidence>
<keyword evidence="4" id="KW-1185">Reference proteome</keyword>
<sequence length="827" mass="89713">MTIHLLGHAHISRNQQPVPVSAKAVALISYLAIEKLPQHRERLADLLWTTAEARKNLRVELARIRTAGLNLFPASRQLLYLENVTNDFELWHSRLGQDLNQAQLAEWLAMLRGFPLSGLEDLGSSTFQEWVDQQRWVISQQIEDGLSRMYWQYAQRQQTWAMRLIAARADTLGYELGDAPVLSAAVPAPAAAAAPAAVPVFPAAAELRARELHFGRGPEEEILRDLLQKSGAPQVVVMHGPPGVGKSYLADRLADQHSGLTLRVPSMRSGRLVLASLAQGLIGHCDPECSEALRRMLLAPTSLEEDLVKVAVALGKLSRPALLVFDQAHAAPADLAPLISYLLEVPADGPRLFLLLSRQRPAQAPLTRALRGRAPGMYAELEVPPLTQASVQQVLEARFPSEAASGRHSDAARLLQRSEGNPLHLLSLLDEQQGGPQGGGTHFPQAVRDIYHAEIDQWPPALMEAMGRLSAIYGPFDGQVAGAALGEALADSADTLLYTALDRQILREVEPGGALSLPDLRTLPDPDRPETLYAFASEGLRIALASRSPQLVRQDVRRRLAAVLGETAPGLAAHYARRAGLTDEAERLQRLYRAGLHRQQLPGGSGDAADAGLARPQLVAEPRRLPVPPQPPLACQGYLVTQDDRGWLDISSIGQYGHPQTLRLHLPLPVVGAGPGAQEGAEVTAELRLVWRLDVFSGGEELGPPRLPFPLRLRLVDTPLAHVLTRAPTPDYLEDGVRHTVHAGATEGHWMEHRVTLTCRAGSAPTLELSVRALDVALTLGALSWQGRDLLPLVSGVSGGQRGETQVPPSAPPSREMRAETPAPTLR</sequence>
<name>A0A7W8LPQ9_9DEIO</name>
<protein>
    <recommendedName>
        <fullName evidence="2">Orc1-like AAA ATPase domain-containing protein</fullName>
    </recommendedName>
</protein>
<dbReference type="InterPro" id="IPR036388">
    <property type="entry name" value="WH-like_DNA-bd_sf"/>
</dbReference>
<dbReference type="InterPro" id="IPR041664">
    <property type="entry name" value="AAA_16"/>
</dbReference>